<evidence type="ECO:0000259" key="2">
    <source>
        <dbReference type="Pfam" id="PF01321"/>
    </source>
</evidence>
<dbReference type="OrthoDB" id="9806388at2"/>
<name>A0A3G1KX60_FORW1</name>
<evidence type="ECO:0000313" key="3">
    <source>
        <dbReference type="EMBL" id="ATW27046.1"/>
    </source>
</evidence>
<keyword evidence="3" id="KW-0378">Hydrolase</keyword>
<protein>
    <submittedName>
        <fullName evidence="3">Ectoine hydrolase DoeA</fullName>
    </submittedName>
</protein>
<proteinExistence type="predicted"/>
<dbReference type="Pfam" id="PF01321">
    <property type="entry name" value="Creatinase_N"/>
    <property type="match status" value="1"/>
</dbReference>
<dbReference type="InterPro" id="IPR036005">
    <property type="entry name" value="Creatinase/aminopeptidase-like"/>
</dbReference>
<dbReference type="CDD" id="cd01066">
    <property type="entry name" value="APP_MetAP"/>
    <property type="match status" value="1"/>
</dbReference>
<dbReference type="Proteomes" id="UP000323521">
    <property type="component" value="Chromosome"/>
</dbReference>
<evidence type="ECO:0000259" key="1">
    <source>
        <dbReference type="Pfam" id="PF00557"/>
    </source>
</evidence>
<dbReference type="Gene3D" id="3.40.350.10">
    <property type="entry name" value="Creatinase/prolidase N-terminal domain"/>
    <property type="match status" value="1"/>
</dbReference>
<dbReference type="InterPro" id="IPR000587">
    <property type="entry name" value="Creatinase_N"/>
</dbReference>
<dbReference type="SUPFAM" id="SSF53092">
    <property type="entry name" value="Creatinase/prolidase N-terminal domain"/>
    <property type="match status" value="1"/>
</dbReference>
<accession>A0A3G1KX60</accession>
<evidence type="ECO:0000313" key="4">
    <source>
        <dbReference type="Proteomes" id="UP000323521"/>
    </source>
</evidence>
<dbReference type="EMBL" id="CP017634">
    <property type="protein sequence ID" value="ATW27046.1"/>
    <property type="molecule type" value="Genomic_DNA"/>
</dbReference>
<dbReference type="Pfam" id="PF00557">
    <property type="entry name" value="Peptidase_M24"/>
    <property type="match status" value="1"/>
</dbReference>
<sequence length="390" mass="43894">MLAFEKTEYMARVNQTKEQMAAKGMDVLLVTDPANMCYLSGYDALSFYTPQAVVVSTQQDQPVWIGRFQDLVCAQETCWMDQGNFIAYPDYYLWEPTEKHVMDFVADFLKGKGLAGSVMGVEMDAYYFTAFWFERLKKDLPNAGFLDATLLVNRIRAVKSPQEIVYMKKAAAILEKGMQRAVDVINEGVRECDAAAEIYHDLISGTASAGGDYPSLAPIMPSGKRTGGAHLTWTEEKYQKDQIVYVEFAGCYKRYHAPMARTIYIGNPPPEIEETAKVVVEGLNMAMETAKPGATCEEIERAWKSVITKYGIEKESRMGYDIGLSYPPVWMQHTMHMRPGDKSVLKPNMTFHLMPGVWRGDFGVAITESIRITENGCETLAAFPRKLFVK</sequence>
<dbReference type="AlphaFoldDB" id="A0A3G1KX60"/>
<dbReference type="PANTHER" id="PTHR46112:SF2">
    <property type="entry name" value="XAA-PRO AMINOPEPTIDASE P-RELATED"/>
    <property type="match status" value="1"/>
</dbReference>
<keyword evidence="4" id="KW-1185">Reference proteome</keyword>
<feature type="domain" description="Creatinase N-terminal" evidence="2">
    <location>
        <begin position="12"/>
        <end position="158"/>
    </location>
</feature>
<reference evidence="3 4" key="1">
    <citation type="submission" date="2016-10" db="EMBL/GenBank/DDBJ databases">
        <title>Complete Genome Sequence of Peptococcaceae strain DCMF.</title>
        <authorList>
            <person name="Edwards R.J."/>
            <person name="Holland S.I."/>
            <person name="Deshpande N.P."/>
            <person name="Wong Y.K."/>
            <person name="Ertan H."/>
            <person name="Manefield M."/>
            <person name="Russell T.L."/>
            <person name="Lee M.J."/>
        </authorList>
    </citation>
    <scope>NUCLEOTIDE SEQUENCE [LARGE SCALE GENOMIC DNA]</scope>
    <source>
        <strain evidence="3 4">DCMF</strain>
    </source>
</reference>
<gene>
    <name evidence="3" type="ORF">DCMF_21820</name>
</gene>
<dbReference type="Gene3D" id="3.90.230.10">
    <property type="entry name" value="Creatinase/methionine aminopeptidase superfamily"/>
    <property type="match status" value="1"/>
</dbReference>
<dbReference type="InterPro" id="IPR029149">
    <property type="entry name" value="Creatin/AminoP/Spt16_N"/>
</dbReference>
<dbReference type="PANTHER" id="PTHR46112">
    <property type="entry name" value="AMINOPEPTIDASE"/>
    <property type="match status" value="1"/>
</dbReference>
<dbReference type="RefSeq" id="WP_148136381.1">
    <property type="nucleotide sequence ID" value="NZ_CP017634.1"/>
</dbReference>
<dbReference type="InterPro" id="IPR000994">
    <property type="entry name" value="Pept_M24"/>
</dbReference>
<dbReference type="InterPro" id="IPR050659">
    <property type="entry name" value="Peptidase_M24B"/>
</dbReference>
<dbReference type="SUPFAM" id="SSF55920">
    <property type="entry name" value="Creatinase/aminopeptidase"/>
    <property type="match status" value="1"/>
</dbReference>
<dbReference type="GO" id="GO:0016787">
    <property type="term" value="F:hydrolase activity"/>
    <property type="evidence" value="ECO:0007669"/>
    <property type="project" value="UniProtKB-KW"/>
</dbReference>
<organism evidence="3 4">
    <name type="scientific">Formimonas warabiya</name>
    <dbReference type="NCBI Taxonomy" id="1761012"/>
    <lineage>
        <taxon>Bacteria</taxon>
        <taxon>Bacillati</taxon>
        <taxon>Bacillota</taxon>
        <taxon>Clostridia</taxon>
        <taxon>Eubacteriales</taxon>
        <taxon>Peptococcaceae</taxon>
        <taxon>Candidatus Formimonas</taxon>
    </lineage>
</organism>
<dbReference type="KEGG" id="fwa:DCMF_21820"/>
<feature type="domain" description="Peptidase M24" evidence="1">
    <location>
        <begin position="167"/>
        <end position="374"/>
    </location>
</feature>